<accession>A0A166EF35</accession>
<evidence type="ECO:0000256" key="1">
    <source>
        <dbReference type="ARBA" id="ARBA00008434"/>
    </source>
</evidence>
<dbReference type="STRING" id="436010.A0A166EF35"/>
<evidence type="ECO:0000313" key="5">
    <source>
        <dbReference type="EMBL" id="KZP15697.1"/>
    </source>
</evidence>
<evidence type="ECO:0000313" key="6">
    <source>
        <dbReference type="Proteomes" id="UP000076532"/>
    </source>
</evidence>
<keyword evidence="6" id="KW-1185">Reference proteome</keyword>
<evidence type="ECO:0000256" key="4">
    <source>
        <dbReference type="SAM" id="MobiDB-lite"/>
    </source>
</evidence>
<dbReference type="OrthoDB" id="623277at2759"/>
<evidence type="ECO:0000256" key="3">
    <source>
        <dbReference type="ARBA" id="ARBA00023274"/>
    </source>
</evidence>
<dbReference type="GO" id="GO:0003735">
    <property type="term" value="F:structural constituent of ribosome"/>
    <property type="evidence" value="ECO:0007669"/>
    <property type="project" value="TreeGrafter"/>
</dbReference>
<keyword evidence="3" id="KW-0687">Ribonucleoprotein</keyword>
<dbReference type="GO" id="GO:0022627">
    <property type="term" value="C:cytosolic small ribosomal subunit"/>
    <property type="evidence" value="ECO:0007669"/>
    <property type="project" value="TreeGrafter"/>
</dbReference>
<feature type="region of interest" description="Disordered" evidence="4">
    <location>
        <begin position="145"/>
        <end position="185"/>
    </location>
</feature>
<reference evidence="5 6" key="1">
    <citation type="journal article" date="2016" name="Mol. Biol. Evol.">
        <title>Comparative Genomics of Early-Diverging Mushroom-Forming Fungi Provides Insights into the Origins of Lignocellulose Decay Capabilities.</title>
        <authorList>
            <person name="Nagy L.G."/>
            <person name="Riley R."/>
            <person name="Tritt A."/>
            <person name="Adam C."/>
            <person name="Daum C."/>
            <person name="Floudas D."/>
            <person name="Sun H."/>
            <person name="Yadav J.S."/>
            <person name="Pangilinan J."/>
            <person name="Larsson K.H."/>
            <person name="Matsuura K."/>
            <person name="Barry K."/>
            <person name="Labutti K."/>
            <person name="Kuo R."/>
            <person name="Ohm R.A."/>
            <person name="Bhattacharya S.S."/>
            <person name="Shirouzu T."/>
            <person name="Yoshinaga Y."/>
            <person name="Martin F.M."/>
            <person name="Grigoriev I.V."/>
            <person name="Hibbett D.S."/>
        </authorList>
    </citation>
    <scope>NUCLEOTIDE SEQUENCE [LARGE SCALE GENOMIC DNA]</scope>
    <source>
        <strain evidence="5 6">CBS 109695</strain>
    </source>
</reference>
<proteinExistence type="inferred from homology"/>
<dbReference type="PANTHER" id="PTHR11885:SF6">
    <property type="entry name" value="SMALL RIBOSOMAL SUBUNIT PROTEIN US15"/>
    <property type="match status" value="1"/>
</dbReference>
<sequence>MVACLKIGRCPLQSSLHSTSRPFLLKTLPHHTWVACTHRARAFSTSALKAFLRKGLTPPSIGVTLHDSHGIPQVRFVTGNKILRVLKSNGAPPSPRPPSLPLPRVSYADCLCFSSSPRSLRSRSCSPSFTDTFCLWGTVDPRGPLVPRQKGGRGAQAPRSQLQGQGLQVLPDPHREPDPPGLPRYCKTKQQIPPTFKYDSATASTLIA</sequence>
<dbReference type="Proteomes" id="UP000076532">
    <property type="component" value="Unassembled WGS sequence"/>
</dbReference>
<dbReference type="AlphaFoldDB" id="A0A166EF35"/>
<dbReference type="GO" id="GO:0070181">
    <property type="term" value="F:small ribosomal subunit rRNA binding"/>
    <property type="evidence" value="ECO:0007669"/>
    <property type="project" value="TreeGrafter"/>
</dbReference>
<dbReference type="GO" id="GO:0005730">
    <property type="term" value="C:nucleolus"/>
    <property type="evidence" value="ECO:0007669"/>
    <property type="project" value="TreeGrafter"/>
</dbReference>
<comment type="similarity">
    <text evidence="1">Belongs to the universal ribosomal protein uS15 family.</text>
</comment>
<protein>
    <submittedName>
        <fullName evidence="5">Uncharacterized protein</fullName>
    </submittedName>
</protein>
<dbReference type="Gene3D" id="1.10.287.10">
    <property type="entry name" value="S15/NS1, RNA-binding"/>
    <property type="match status" value="1"/>
</dbReference>
<dbReference type="FunFam" id="4.10.860.130:FF:000001">
    <property type="entry name" value="40S ribosomal protein S13"/>
    <property type="match status" value="1"/>
</dbReference>
<keyword evidence="2" id="KW-0689">Ribosomal protein</keyword>
<dbReference type="InterPro" id="IPR023029">
    <property type="entry name" value="Ribosomal_uS15_arc_euk"/>
</dbReference>
<organism evidence="5 6">
    <name type="scientific">Athelia psychrophila</name>
    <dbReference type="NCBI Taxonomy" id="1759441"/>
    <lineage>
        <taxon>Eukaryota</taxon>
        <taxon>Fungi</taxon>
        <taxon>Dikarya</taxon>
        <taxon>Basidiomycota</taxon>
        <taxon>Agaricomycotina</taxon>
        <taxon>Agaricomycetes</taxon>
        <taxon>Agaricomycetidae</taxon>
        <taxon>Atheliales</taxon>
        <taxon>Atheliaceae</taxon>
        <taxon>Athelia</taxon>
    </lineage>
</organism>
<dbReference type="PANTHER" id="PTHR11885">
    <property type="entry name" value="RIBOSOMAL PROTEIN S15P/S13E"/>
    <property type="match status" value="1"/>
</dbReference>
<dbReference type="EMBL" id="KV417601">
    <property type="protein sequence ID" value="KZP15697.1"/>
    <property type="molecule type" value="Genomic_DNA"/>
</dbReference>
<dbReference type="Gene3D" id="4.10.860.130">
    <property type="match status" value="1"/>
</dbReference>
<evidence type="ECO:0000256" key="2">
    <source>
        <dbReference type="ARBA" id="ARBA00022980"/>
    </source>
</evidence>
<gene>
    <name evidence="5" type="ORF">FIBSPDRAFT_958548</name>
</gene>
<name>A0A166EF35_9AGAM</name>